<sequence length="125" mass="13756">MHLPSWFLKKRKLFVAVFGVIALLLAAGAVYINLNPSNETVTDKVRQLMELPISETPSVITVSNKEKLAGQLFFLNAENGDKVLIFPKSGKSILYRPSSNKIIEVAIVNSDKWSPLPVASGYPSQ</sequence>
<accession>A0A0G1NJJ0</accession>
<name>A0A0G1NJJ0_9BACT</name>
<dbReference type="EMBL" id="LCLS01000034">
    <property type="protein sequence ID" value="KKU20616.1"/>
    <property type="molecule type" value="Genomic_DNA"/>
</dbReference>
<organism evidence="1 2">
    <name type="scientific">Candidatus Nomurabacteria bacterium GW2011_GWA1_46_11</name>
    <dbReference type="NCBI Taxonomy" id="1618732"/>
    <lineage>
        <taxon>Bacteria</taxon>
        <taxon>Candidatus Nomuraibacteriota</taxon>
    </lineage>
</organism>
<protein>
    <submittedName>
        <fullName evidence="1">Uncharacterized protein</fullName>
    </submittedName>
</protein>
<dbReference type="Proteomes" id="UP000034107">
    <property type="component" value="Unassembled WGS sequence"/>
</dbReference>
<dbReference type="AlphaFoldDB" id="A0A0G1NJJ0"/>
<gene>
    <name evidence="1" type="ORF">UX31_C0034G0006</name>
</gene>
<evidence type="ECO:0000313" key="1">
    <source>
        <dbReference type="EMBL" id="KKU20616.1"/>
    </source>
</evidence>
<proteinExistence type="predicted"/>
<reference evidence="1 2" key="1">
    <citation type="journal article" date="2015" name="Nature">
        <title>rRNA introns, odd ribosomes, and small enigmatic genomes across a large radiation of phyla.</title>
        <authorList>
            <person name="Brown C.T."/>
            <person name="Hug L.A."/>
            <person name="Thomas B.C."/>
            <person name="Sharon I."/>
            <person name="Castelle C.J."/>
            <person name="Singh A."/>
            <person name="Wilkins M.J."/>
            <person name="Williams K.H."/>
            <person name="Banfield J.F."/>
        </authorList>
    </citation>
    <scope>NUCLEOTIDE SEQUENCE [LARGE SCALE GENOMIC DNA]</scope>
</reference>
<evidence type="ECO:0000313" key="2">
    <source>
        <dbReference type="Proteomes" id="UP000034107"/>
    </source>
</evidence>
<comment type="caution">
    <text evidence="1">The sequence shown here is derived from an EMBL/GenBank/DDBJ whole genome shotgun (WGS) entry which is preliminary data.</text>
</comment>